<organism evidence="1 2">
    <name type="scientific">Canavalia gladiata</name>
    <name type="common">Sword bean</name>
    <name type="synonym">Dolichos gladiatus</name>
    <dbReference type="NCBI Taxonomy" id="3824"/>
    <lineage>
        <taxon>Eukaryota</taxon>
        <taxon>Viridiplantae</taxon>
        <taxon>Streptophyta</taxon>
        <taxon>Embryophyta</taxon>
        <taxon>Tracheophyta</taxon>
        <taxon>Spermatophyta</taxon>
        <taxon>Magnoliopsida</taxon>
        <taxon>eudicotyledons</taxon>
        <taxon>Gunneridae</taxon>
        <taxon>Pentapetalae</taxon>
        <taxon>rosids</taxon>
        <taxon>fabids</taxon>
        <taxon>Fabales</taxon>
        <taxon>Fabaceae</taxon>
        <taxon>Papilionoideae</taxon>
        <taxon>50 kb inversion clade</taxon>
        <taxon>NPAAA clade</taxon>
        <taxon>indigoferoid/millettioid clade</taxon>
        <taxon>Phaseoleae</taxon>
        <taxon>Canavalia</taxon>
    </lineage>
</organism>
<accession>A0AAN9PQN0</accession>
<reference evidence="1 2" key="1">
    <citation type="submission" date="2024-01" db="EMBL/GenBank/DDBJ databases">
        <title>The genomes of 5 underutilized Papilionoideae crops provide insights into root nodulation and disease resistanc.</title>
        <authorList>
            <person name="Jiang F."/>
        </authorList>
    </citation>
    <scope>NUCLEOTIDE SEQUENCE [LARGE SCALE GENOMIC DNA]</scope>
    <source>
        <strain evidence="1">LVBAO_FW01</strain>
        <tissue evidence="1">Leaves</tissue>
    </source>
</reference>
<dbReference type="Proteomes" id="UP001367508">
    <property type="component" value="Unassembled WGS sequence"/>
</dbReference>
<gene>
    <name evidence="1" type="ORF">VNO77_42025</name>
</gene>
<keyword evidence="2" id="KW-1185">Reference proteome</keyword>
<evidence type="ECO:0000313" key="1">
    <source>
        <dbReference type="EMBL" id="KAK7308420.1"/>
    </source>
</evidence>
<proteinExistence type="predicted"/>
<name>A0AAN9PQN0_CANGL</name>
<comment type="caution">
    <text evidence="1">The sequence shown here is derived from an EMBL/GenBank/DDBJ whole genome shotgun (WGS) entry which is preliminary data.</text>
</comment>
<dbReference type="AlphaFoldDB" id="A0AAN9PQN0"/>
<protein>
    <submittedName>
        <fullName evidence="1">Uncharacterized protein</fullName>
    </submittedName>
</protein>
<dbReference type="EMBL" id="JAYMYQ010000010">
    <property type="protein sequence ID" value="KAK7308420.1"/>
    <property type="molecule type" value="Genomic_DNA"/>
</dbReference>
<sequence length="113" mass="12583">MDGTPALGPARSASNHSAELNIVYNPALSHLYINQNLITIWFDLRRAKAHVTRYPVHGFDSVPKLLQNGLWLSLATSGEITQRNRGLGSMRGKPENDLHGIFIPYSNLELPYS</sequence>
<evidence type="ECO:0000313" key="2">
    <source>
        <dbReference type="Proteomes" id="UP001367508"/>
    </source>
</evidence>